<protein>
    <submittedName>
        <fullName evidence="3">ATPase/GTPase, AAA15 family</fullName>
    </submittedName>
</protein>
<dbReference type="Gene3D" id="3.40.50.300">
    <property type="entry name" value="P-loop containing nucleotide triphosphate hydrolases"/>
    <property type="match status" value="1"/>
</dbReference>
<gene>
    <name evidence="2" type="ORF">BECKUNK1418G_GA0071005_102238</name>
    <name evidence="3" type="ORF">BECKUNK1418H_GA0071006_102636</name>
</gene>
<dbReference type="InterPro" id="IPR041685">
    <property type="entry name" value="AAA_GajA/Old/RecF-like"/>
</dbReference>
<sequence length="377" mass="42779">MIHSFEAENFRLFDKVKINRFNQVNLIVGKNNAGKTALLEALLLFFSRMSPDVIPELIETRQEYWLPAKPHGRKLFSSLMHFFKGHKTPNLDEEGFKLSSNNEDSIHVRTAAYVFEESAGEKKPRRVTQEEIKSLGIFLPEFYIIAESGNFSSIVTSLQEDAADLKRLAGGSQRKAIVGQGVDTQRYKFVSARGIDDEESAFLWDGISLTDLEEDLLKGLRVIEPKLVGLRFVTIDHDVEHYCQAPGKIPLVKPDRNSDPVPLKSLGDGIIRIFHIILSLVSAKGGILLIDEFENGLHWEVQEKAWRTVFELAGKLNVQVFATTHSRDCITSFSKVWKENAEKGAFIRIAKARDRTIITEYDTELLRDSLEMDTEVR</sequence>
<feature type="domain" description="Endonuclease GajA/Old nuclease/RecF-like AAA" evidence="1">
    <location>
        <begin position="257"/>
        <end position="330"/>
    </location>
</feature>
<evidence type="ECO:0000259" key="1">
    <source>
        <dbReference type="Pfam" id="PF13175"/>
    </source>
</evidence>
<dbReference type="Pfam" id="PF13175">
    <property type="entry name" value="AAA_15"/>
    <property type="match status" value="2"/>
</dbReference>
<dbReference type="PANTHER" id="PTHR43581">
    <property type="entry name" value="ATP/GTP PHOSPHATASE"/>
    <property type="match status" value="1"/>
</dbReference>
<organism evidence="3">
    <name type="scientific">Candidatus Kentrum sp. UNK</name>
    <dbReference type="NCBI Taxonomy" id="2126344"/>
    <lineage>
        <taxon>Bacteria</taxon>
        <taxon>Pseudomonadati</taxon>
        <taxon>Pseudomonadota</taxon>
        <taxon>Gammaproteobacteria</taxon>
        <taxon>Candidatus Kentrum</taxon>
    </lineage>
</organism>
<dbReference type="PANTHER" id="PTHR43581:SF4">
    <property type="entry name" value="ATP_GTP PHOSPHATASE"/>
    <property type="match status" value="1"/>
</dbReference>
<dbReference type="EMBL" id="CAADGD010000026">
    <property type="protein sequence ID" value="VFK70317.1"/>
    <property type="molecule type" value="Genomic_DNA"/>
</dbReference>
<name>A0A451AWN0_9GAMM</name>
<feature type="domain" description="Endonuclease GajA/Old nuclease/RecF-like AAA" evidence="1">
    <location>
        <begin position="1"/>
        <end position="63"/>
    </location>
</feature>
<reference evidence="3" key="1">
    <citation type="submission" date="2019-02" db="EMBL/GenBank/DDBJ databases">
        <authorList>
            <person name="Gruber-Vodicka R. H."/>
            <person name="Seah K. B. B."/>
        </authorList>
    </citation>
    <scope>NUCLEOTIDE SEQUENCE</scope>
    <source>
        <strain evidence="3">BECK_BY19</strain>
        <strain evidence="2">BECK_BY8</strain>
    </source>
</reference>
<proteinExistence type="predicted"/>
<evidence type="ECO:0000313" key="3">
    <source>
        <dbReference type="EMBL" id="VFK70317.1"/>
    </source>
</evidence>
<accession>A0A451AWN0</accession>
<dbReference type="EMBL" id="CAADFZ010000022">
    <property type="protein sequence ID" value="VFK62213.1"/>
    <property type="molecule type" value="Genomic_DNA"/>
</dbReference>
<dbReference type="InterPro" id="IPR051396">
    <property type="entry name" value="Bact_Antivir_Def_Nuclease"/>
</dbReference>
<evidence type="ECO:0000313" key="2">
    <source>
        <dbReference type="EMBL" id="VFK62213.1"/>
    </source>
</evidence>
<dbReference type="AlphaFoldDB" id="A0A451AWN0"/>
<dbReference type="InterPro" id="IPR027417">
    <property type="entry name" value="P-loop_NTPase"/>
</dbReference>
<dbReference type="SUPFAM" id="SSF52540">
    <property type="entry name" value="P-loop containing nucleoside triphosphate hydrolases"/>
    <property type="match status" value="1"/>
</dbReference>